<evidence type="ECO:0000313" key="3">
    <source>
        <dbReference type="EMBL" id="CAG6496105.1"/>
    </source>
</evidence>
<evidence type="ECO:0000256" key="2">
    <source>
        <dbReference type="SAM" id="SignalP"/>
    </source>
</evidence>
<protein>
    <submittedName>
        <fullName evidence="3">(northern house mosquito) hypothetical protein</fullName>
    </submittedName>
</protein>
<feature type="transmembrane region" description="Helical" evidence="1">
    <location>
        <begin position="216"/>
        <end position="240"/>
    </location>
</feature>
<dbReference type="AlphaFoldDB" id="A0A8D8CRL0"/>
<keyword evidence="2" id="KW-0732">Signal</keyword>
<name>A0A8D8CRL0_CULPI</name>
<sequence length="329" mass="36197">MLLRQLHVLGLQLLELVGEGLLFGRVLVRDELQLLGQALDFEFLVVELLVEALDDGAGLRFLAVQLLAQLLELGVEAGGALLFLVELVLLFLELLLELLQRIRGVVPLGRVLRERVLLLVQQKVDQNLNIVAGKVGLGEDAHQRLDVDGVVHFGGQLLGDEFVLLLLVGLVLVDDVGGRLDFGCRDCNGVGRHNRGHHSRRDRNLLNGASFDQRGLGVLFVLLLALILGVGLGLDFFLLLHGCGGGSGRLTGLVRDFLRLRLLSVFLLVLTSDFQRILRVNLLKVVDLLGRLLLHQHRFRLVQQNASLLLVVLLALVLFVLFLSMPVGV</sequence>
<evidence type="ECO:0000256" key="1">
    <source>
        <dbReference type="SAM" id="Phobius"/>
    </source>
</evidence>
<dbReference type="EMBL" id="HBUE01130283">
    <property type="protein sequence ID" value="CAG6496107.1"/>
    <property type="molecule type" value="Transcribed_RNA"/>
</dbReference>
<proteinExistence type="predicted"/>
<keyword evidence="1" id="KW-1133">Transmembrane helix</keyword>
<keyword evidence="1" id="KW-0472">Membrane</keyword>
<feature type="transmembrane region" description="Helical" evidence="1">
    <location>
        <begin position="306"/>
        <end position="327"/>
    </location>
</feature>
<feature type="signal peptide" evidence="2">
    <location>
        <begin position="1"/>
        <end position="18"/>
    </location>
</feature>
<dbReference type="EMBL" id="HBUE01130284">
    <property type="protein sequence ID" value="CAG6496109.1"/>
    <property type="molecule type" value="Transcribed_RNA"/>
</dbReference>
<feature type="chain" id="PRO_5036427942" evidence="2">
    <location>
        <begin position="19"/>
        <end position="329"/>
    </location>
</feature>
<organism evidence="3">
    <name type="scientific">Culex pipiens</name>
    <name type="common">House mosquito</name>
    <dbReference type="NCBI Taxonomy" id="7175"/>
    <lineage>
        <taxon>Eukaryota</taxon>
        <taxon>Metazoa</taxon>
        <taxon>Ecdysozoa</taxon>
        <taxon>Arthropoda</taxon>
        <taxon>Hexapoda</taxon>
        <taxon>Insecta</taxon>
        <taxon>Pterygota</taxon>
        <taxon>Neoptera</taxon>
        <taxon>Endopterygota</taxon>
        <taxon>Diptera</taxon>
        <taxon>Nematocera</taxon>
        <taxon>Culicoidea</taxon>
        <taxon>Culicidae</taxon>
        <taxon>Culicinae</taxon>
        <taxon>Culicini</taxon>
        <taxon>Culex</taxon>
        <taxon>Culex</taxon>
    </lineage>
</organism>
<accession>A0A8D8CRL0</accession>
<reference evidence="3" key="1">
    <citation type="submission" date="2021-05" db="EMBL/GenBank/DDBJ databases">
        <authorList>
            <person name="Alioto T."/>
            <person name="Alioto T."/>
            <person name="Gomez Garrido J."/>
        </authorList>
    </citation>
    <scope>NUCLEOTIDE SEQUENCE</scope>
</reference>
<keyword evidence="1" id="KW-0812">Transmembrane</keyword>
<dbReference type="EMBL" id="HBUE01130282">
    <property type="protein sequence ID" value="CAG6496105.1"/>
    <property type="molecule type" value="Transcribed_RNA"/>
</dbReference>